<evidence type="ECO:0000313" key="8">
    <source>
        <dbReference type="EMBL" id="WIT13145.1"/>
    </source>
</evidence>
<dbReference type="GO" id="GO:0006282">
    <property type="term" value="P:regulation of DNA repair"/>
    <property type="evidence" value="ECO:0007669"/>
    <property type="project" value="UniProtKB-UniRule"/>
</dbReference>
<keyword evidence="4 5" id="KW-0963">Cytoplasm</keyword>
<dbReference type="PANTHER" id="PTHR33602">
    <property type="entry name" value="REGULATORY PROTEIN RECX FAMILY PROTEIN"/>
    <property type="match status" value="1"/>
</dbReference>
<evidence type="ECO:0000256" key="3">
    <source>
        <dbReference type="ARBA" id="ARBA00018111"/>
    </source>
</evidence>
<evidence type="ECO:0000256" key="5">
    <source>
        <dbReference type="HAMAP-Rule" id="MF_01114"/>
    </source>
</evidence>
<dbReference type="Pfam" id="PF02631">
    <property type="entry name" value="RecX_HTH2"/>
    <property type="match status" value="1"/>
</dbReference>
<dbReference type="Pfam" id="PF21981">
    <property type="entry name" value="RecX_HTH3"/>
    <property type="match status" value="1"/>
</dbReference>
<protein>
    <recommendedName>
        <fullName evidence="3 5">Regulatory protein RecX</fullName>
    </recommendedName>
</protein>
<keyword evidence="9" id="KW-1185">Reference proteome</keyword>
<comment type="function">
    <text evidence="5">Modulates RecA activity.</text>
</comment>
<dbReference type="InterPro" id="IPR036388">
    <property type="entry name" value="WH-like_DNA-bd_sf"/>
</dbReference>
<dbReference type="Gene3D" id="1.10.10.10">
    <property type="entry name" value="Winged helix-like DNA-binding domain superfamily/Winged helix DNA-binding domain"/>
    <property type="match status" value="3"/>
</dbReference>
<dbReference type="HAMAP" id="MF_01114">
    <property type="entry name" value="RecX"/>
    <property type="match status" value="1"/>
</dbReference>
<evidence type="ECO:0000259" key="6">
    <source>
        <dbReference type="Pfam" id="PF02631"/>
    </source>
</evidence>
<evidence type="ECO:0000313" key="9">
    <source>
        <dbReference type="Proteomes" id="UP001177769"/>
    </source>
</evidence>
<comment type="similarity">
    <text evidence="2 5">Belongs to the RecX family.</text>
</comment>
<feature type="domain" description="RecX third three-helical" evidence="7">
    <location>
        <begin position="118"/>
        <end position="164"/>
    </location>
</feature>
<dbReference type="GO" id="GO:0005737">
    <property type="term" value="C:cytoplasm"/>
    <property type="evidence" value="ECO:0007669"/>
    <property type="project" value="UniProtKB-SubCell"/>
</dbReference>
<gene>
    <name evidence="5" type="primary">recX</name>
    <name evidence="8" type="ORF">PFX98_05925</name>
</gene>
<reference evidence="8" key="1">
    <citation type="submission" date="2023-01" db="EMBL/GenBank/DDBJ databases">
        <title>Whole genome sequence of Paucibacter sp. S2-9 isolated from pond sediment.</title>
        <authorList>
            <person name="Jung J.Y."/>
        </authorList>
    </citation>
    <scope>NUCLEOTIDE SEQUENCE</scope>
    <source>
        <strain evidence="8">S2-9</strain>
    </source>
</reference>
<dbReference type="Proteomes" id="UP001177769">
    <property type="component" value="Chromosome"/>
</dbReference>
<dbReference type="AlphaFoldDB" id="A0AA95SQ77"/>
<dbReference type="InterPro" id="IPR053925">
    <property type="entry name" value="RecX_HTH_3rd"/>
</dbReference>
<evidence type="ECO:0000256" key="1">
    <source>
        <dbReference type="ARBA" id="ARBA00004496"/>
    </source>
</evidence>
<dbReference type="InterPro" id="IPR003783">
    <property type="entry name" value="Regulatory_RecX"/>
</dbReference>
<dbReference type="EMBL" id="CP116346">
    <property type="protein sequence ID" value="WIT13145.1"/>
    <property type="molecule type" value="Genomic_DNA"/>
</dbReference>
<proteinExistence type="inferred from homology"/>
<dbReference type="PANTHER" id="PTHR33602:SF1">
    <property type="entry name" value="REGULATORY PROTEIN RECX FAMILY PROTEIN"/>
    <property type="match status" value="1"/>
</dbReference>
<dbReference type="KEGG" id="pais:PFX98_05925"/>
<dbReference type="RefSeq" id="WP_285234255.1">
    <property type="nucleotide sequence ID" value="NZ_CP116346.1"/>
</dbReference>
<sequence length="169" mass="19022">MVRGQPLSLKARAIGLLAQREHSLAELRRKLVRLARQRLAEATQPGATESPDPAEHDVGAEVDALLVWLQAQGYLSEARFVESRIHARSQRYGNLRIQQELAQHGVQLEAEQQARLKDSELERARQIWQRKFGGAAPLDAAARAKQMRFLAGRGFSAEVIRRVLRADDE</sequence>
<accession>A0AA95SQ77</accession>
<evidence type="ECO:0000256" key="2">
    <source>
        <dbReference type="ARBA" id="ARBA00009695"/>
    </source>
</evidence>
<name>A0AA95SQ77_9BURK</name>
<evidence type="ECO:0000256" key="4">
    <source>
        <dbReference type="ARBA" id="ARBA00022490"/>
    </source>
</evidence>
<organism evidence="8 9">
    <name type="scientific">Paucibacter sediminis</name>
    <dbReference type="NCBI Taxonomy" id="3019553"/>
    <lineage>
        <taxon>Bacteria</taxon>
        <taxon>Pseudomonadati</taxon>
        <taxon>Pseudomonadota</taxon>
        <taxon>Betaproteobacteria</taxon>
        <taxon>Burkholderiales</taxon>
        <taxon>Sphaerotilaceae</taxon>
        <taxon>Roseateles</taxon>
    </lineage>
</organism>
<evidence type="ECO:0000259" key="7">
    <source>
        <dbReference type="Pfam" id="PF21981"/>
    </source>
</evidence>
<feature type="domain" description="RecX second three-helical" evidence="6">
    <location>
        <begin position="76"/>
        <end position="107"/>
    </location>
</feature>
<comment type="subcellular location">
    <subcellularLocation>
        <location evidence="1 5">Cytoplasm</location>
    </subcellularLocation>
</comment>
<dbReference type="InterPro" id="IPR053924">
    <property type="entry name" value="RecX_HTH_2nd"/>
</dbReference>